<dbReference type="GO" id="GO:1990169">
    <property type="term" value="P:stress response to copper ion"/>
    <property type="evidence" value="ECO:0007669"/>
    <property type="project" value="TreeGrafter"/>
</dbReference>
<name>A0A448V0A6_9FIRM</name>
<keyword evidence="4" id="KW-1185">Reference proteome</keyword>
<reference evidence="3 4" key="1">
    <citation type="submission" date="2018-12" db="EMBL/GenBank/DDBJ databases">
        <authorList>
            <consortium name="Pathogen Informatics"/>
        </authorList>
    </citation>
    <scope>NUCLEOTIDE SEQUENCE [LARGE SCALE GENOMIC DNA]</scope>
    <source>
        <strain evidence="3 4">NCTC13079</strain>
    </source>
</reference>
<dbReference type="GO" id="GO:1990170">
    <property type="term" value="P:stress response to cadmium ion"/>
    <property type="evidence" value="ECO:0007669"/>
    <property type="project" value="TreeGrafter"/>
</dbReference>
<proteinExistence type="predicted"/>
<dbReference type="RefSeq" id="WP_126464870.1">
    <property type="nucleotide sequence ID" value="NZ_JAUSWF010000002.1"/>
</dbReference>
<dbReference type="InterPro" id="IPR036876">
    <property type="entry name" value="UVR_dom_sf"/>
</dbReference>
<dbReference type="Proteomes" id="UP000269544">
    <property type="component" value="Chromosome"/>
</dbReference>
<dbReference type="PROSITE" id="PS50151">
    <property type="entry name" value="UVR"/>
    <property type="match status" value="1"/>
</dbReference>
<protein>
    <submittedName>
        <fullName evidence="3">Uncharacterized protein with conserved CXXC pairs</fullName>
    </submittedName>
</protein>
<dbReference type="GO" id="GO:0046870">
    <property type="term" value="F:cadmium ion binding"/>
    <property type="evidence" value="ECO:0007669"/>
    <property type="project" value="TreeGrafter"/>
</dbReference>
<feature type="region of interest" description="Disordered" evidence="1">
    <location>
        <begin position="151"/>
        <end position="170"/>
    </location>
</feature>
<evidence type="ECO:0000313" key="4">
    <source>
        <dbReference type="Proteomes" id="UP000269544"/>
    </source>
</evidence>
<dbReference type="KEGG" id="piv:NCTC13079_00421"/>
<accession>A0A448V0A6</accession>
<evidence type="ECO:0000256" key="1">
    <source>
        <dbReference type="SAM" id="MobiDB-lite"/>
    </source>
</evidence>
<dbReference type="SUPFAM" id="SSF46600">
    <property type="entry name" value="C-terminal UvrC-binding domain of UvrB"/>
    <property type="match status" value="1"/>
</dbReference>
<feature type="domain" description="UVR" evidence="2">
    <location>
        <begin position="131"/>
        <end position="166"/>
    </location>
</feature>
<dbReference type="GO" id="GO:0005507">
    <property type="term" value="F:copper ion binding"/>
    <property type="evidence" value="ECO:0007669"/>
    <property type="project" value="TreeGrafter"/>
</dbReference>
<dbReference type="PIRSF" id="PIRSF015034">
    <property type="entry name" value="YacH"/>
    <property type="match status" value="1"/>
</dbReference>
<dbReference type="PANTHER" id="PTHR38430">
    <property type="entry name" value="PROTEIN-ARGININE KINASE ACTIVATOR PROTEIN"/>
    <property type="match status" value="1"/>
</dbReference>
<evidence type="ECO:0000259" key="2">
    <source>
        <dbReference type="PROSITE" id="PS50151"/>
    </source>
</evidence>
<dbReference type="PANTHER" id="PTHR38430:SF1">
    <property type="entry name" value="PROTEIN-ARGININE KINASE ACTIVATOR PROTEIN"/>
    <property type="match status" value="1"/>
</dbReference>
<dbReference type="EMBL" id="LR134523">
    <property type="protein sequence ID" value="VEJ34975.1"/>
    <property type="molecule type" value="Genomic_DNA"/>
</dbReference>
<dbReference type="Pfam" id="PF02151">
    <property type="entry name" value="UVR"/>
    <property type="match status" value="1"/>
</dbReference>
<sequence>MLCEHCHENEAQITYTTVEGDTTKELHICRSCFQDLIKEDFPTMQIPSVEIQPLLKELFPLFGYGDRKDEERACAHCNRTLREFQETGILGCEHCYEAFSEELSRILPRIQGAKKHVGHKPRAALLRDEKSRKIQTLQEELERAVAEERYEDAADRRDRIKELREDKDAQ</sequence>
<dbReference type="OrthoDB" id="9788704at2"/>
<evidence type="ECO:0000313" key="3">
    <source>
        <dbReference type="EMBL" id="VEJ34975.1"/>
    </source>
</evidence>
<dbReference type="GO" id="GO:0008270">
    <property type="term" value="F:zinc ion binding"/>
    <property type="evidence" value="ECO:0007669"/>
    <property type="project" value="TreeGrafter"/>
</dbReference>
<dbReference type="InterPro" id="IPR025542">
    <property type="entry name" value="YacH"/>
</dbReference>
<organism evidence="3 4">
    <name type="scientific">Aedoeadaptatus ivorii</name>
    <dbReference type="NCBI Taxonomy" id="54006"/>
    <lineage>
        <taxon>Bacteria</taxon>
        <taxon>Bacillati</taxon>
        <taxon>Bacillota</taxon>
        <taxon>Tissierellia</taxon>
        <taxon>Tissierellales</taxon>
        <taxon>Peptoniphilaceae</taxon>
        <taxon>Aedoeadaptatus</taxon>
    </lineage>
</organism>
<dbReference type="InterPro" id="IPR001943">
    <property type="entry name" value="UVR_dom"/>
</dbReference>
<gene>
    <name evidence="3" type="ORF">NCTC13079_00421</name>
</gene>
<dbReference type="GO" id="GO:0050897">
    <property type="term" value="F:cobalt ion binding"/>
    <property type="evidence" value="ECO:0007669"/>
    <property type="project" value="TreeGrafter"/>
</dbReference>
<dbReference type="AlphaFoldDB" id="A0A448V0A6"/>